<dbReference type="RefSeq" id="WP_366923486.1">
    <property type="nucleotide sequence ID" value="NZ_CP121694.1"/>
</dbReference>
<dbReference type="InterPro" id="IPR054170">
    <property type="entry name" value="RlmL_1st"/>
</dbReference>
<dbReference type="Proteomes" id="UP001329915">
    <property type="component" value="Chromosome"/>
</dbReference>
<proteinExistence type="predicted"/>
<gene>
    <name evidence="5" type="ORF">MFMK1_000380</name>
</gene>
<dbReference type="EMBL" id="CP121694">
    <property type="protein sequence ID" value="WRO20597.1"/>
    <property type="molecule type" value="Genomic_DNA"/>
</dbReference>
<dbReference type="Gene3D" id="3.30.2130.30">
    <property type="match status" value="1"/>
</dbReference>
<dbReference type="SMART" id="SM00981">
    <property type="entry name" value="THUMP"/>
    <property type="match status" value="1"/>
</dbReference>
<dbReference type="InterPro" id="IPR053943">
    <property type="entry name" value="RlmKL-like_Mtase_CS"/>
</dbReference>
<evidence type="ECO:0000256" key="1">
    <source>
        <dbReference type="ARBA" id="ARBA00022603"/>
    </source>
</evidence>
<dbReference type="PROSITE" id="PS51165">
    <property type="entry name" value="THUMP"/>
    <property type="match status" value="1"/>
</dbReference>
<dbReference type="Pfam" id="PF01170">
    <property type="entry name" value="UPF0020"/>
    <property type="match status" value="1"/>
</dbReference>
<dbReference type="InterPro" id="IPR000241">
    <property type="entry name" value="RlmKL-like_Mtase"/>
</dbReference>
<dbReference type="KEGG" id="dbc:MFMK1_000380"/>
<sequence length="377" mass="42736">MYCEFIATATFGLESVVKRELEHLGYDRHEVENGKVTFKADEKAIPHCNLWLRSADRLLLKMGQFRAVSFEDLFEKTKALPWDQWITKDGKFTVNGKSIKSRLYSVPDCQAIVKKAVVEKLKEKYHTDWFQETGPEYNIEVALLKDEATLTIDTSGPGLHKRGYRLEAVEAPLKETLAAALVSLSFWNKGRVLHDPFCGSGTIAIEAALIGKNIAPGLNRSFASEGWPQLRKLWKPAKVEAFKAIDHDAELDILASDIDARAIELAQENAIEAGVADCITFSCAPVSQVKIKDKYGVMITNPPYGERIGNKSELADVYLTLKNLFKNQETWSLYVITADERFEQIYGKADRRRKLFNGRIKVDYYQYYGERPPKKTV</sequence>
<dbReference type="GO" id="GO:0003723">
    <property type="term" value="F:RNA binding"/>
    <property type="evidence" value="ECO:0007669"/>
    <property type="project" value="UniProtKB-UniRule"/>
</dbReference>
<keyword evidence="1 5" id="KW-0489">Methyltransferase</keyword>
<keyword evidence="3" id="KW-0694">RNA-binding</keyword>
<dbReference type="Pfam" id="PF02926">
    <property type="entry name" value="THUMP"/>
    <property type="match status" value="1"/>
</dbReference>
<dbReference type="Gene3D" id="3.40.50.150">
    <property type="entry name" value="Vaccinia Virus protein VP39"/>
    <property type="match status" value="1"/>
</dbReference>
<dbReference type="InterPro" id="IPR029063">
    <property type="entry name" value="SAM-dependent_MTases_sf"/>
</dbReference>
<dbReference type="CDD" id="cd11715">
    <property type="entry name" value="THUMP_AdoMetMT"/>
    <property type="match status" value="1"/>
</dbReference>
<dbReference type="InterPro" id="IPR004114">
    <property type="entry name" value="THUMP_dom"/>
</dbReference>
<dbReference type="AlphaFoldDB" id="A0AAU0UJP0"/>
<dbReference type="Pfam" id="PF22020">
    <property type="entry name" value="RlmL_1st"/>
    <property type="match status" value="1"/>
</dbReference>
<name>A0AAU0UJP0_9FIRM</name>
<evidence type="ECO:0000256" key="3">
    <source>
        <dbReference type="PROSITE-ProRule" id="PRU00529"/>
    </source>
</evidence>
<dbReference type="SUPFAM" id="SSF53335">
    <property type="entry name" value="S-adenosyl-L-methionine-dependent methyltransferases"/>
    <property type="match status" value="1"/>
</dbReference>
<dbReference type="PANTHER" id="PTHR47313">
    <property type="entry name" value="RIBOSOMAL RNA LARGE SUBUNIT METHYLTRANSFERASE K/L"/>
    <property type="match status" value="1"/>
</dbReference>
<evidence type="ECO:0000259" key="4">
    <source>
        <dbReference type="PROSITE" id="PS51165"/>
    </source>
</evidence>
<dbReference type="GO" id="GO:0008990">
    <property type="term" value="F:rRNA (guanine-N2-)-methyltransferase activity"/>
    <property type="evidence" value="ECO:0007669"/>
    <property type="project" value="TreeGrafter"/>
</dbReference>
<organism evidence="5 6">
    <name type="scientific">Metallumcola ferriviriculae</name>
    <dbReference type="NCBI Taxonomy" id="3039180"/>
    <lineage>
        <taxon>Bacteria</taxon>
        <taxon>Bacillati</taxon>
        <taxon>Bacillota</taxon>
        <taxon>Clostridia</taxon>
        <taxon>Neomoorellales</taxon>
        <taxon>Desulfitibacteraceae</taxon>
        <taxon>Metallumcola</taxon>
    </lineage>
</organism>
<protein>
    <submittedName>
        <fullName evidence="5">Class I SAM-dependent RNA methyltransferase</fullName>
    </submittedName>
</protein>
<reference evidence="5 6" key="1">
    <citation type="submission" date="2023-04" db="EMBL/GenBank/DDBJ databases">
        <authorList>
            <person name="Hsu D."/>
        </authorList>
    </citation>
    <scope>NUCLEOTIDE SEQUENCE [LARGE SCALE GENOMIC DNA]</scope>
    <source>
        <strain evidence="5 6">MK1</strain>
    </source>
</reference>
<feature type="domain" description="THUMP" evidence="4">
    <location>
        <begin position="44"/>
        <end position="154"/>
    </location>
</feature>
<dbReference type="InterPro" id="IPR002052">
    <property type="entry name" value="DNA_methylase_N6_adenine_CS"/>
</dbReference>
<evidence type="ECO:0000313" key="6">
    <source>
        <dbReference type="Proteomes" id="UP001329915"/>
    </source>
</evidence>
<dbReference type="GO" id="GO:0070043">
    <property type="term" value="F:rRNA (guanine-N7-)-methyltransferase activity"/>
    <property type="evidence" value="ECO:0007669"/>
    <property type="project" value="TreeGrafter"/>
</dbReference>
<evidence type="ECO:0000256" key="2">
    <source>
        <dbReference type="ARBA" id="ARBA00022679"/>
    </source>
</evidence>
<dbReference type="PROSITE" id="PS00092">
    <property type="entry name" value="N6_MTASE"/>
    <property type="match status" value="1"/>
</dbReference>
<dbReference type="PANTHER" id="PTHR47313:SF1">
    <property type="entry name" value="RIBOSOMAL RNA LARGE SUBUNIT METHYLTRANSFERASE K_L"/>
    <property type="match status" value="1"/>
</dbReference>
<keyword evidence="2" id="KW-0808">Transferase</keyword>
<dbReference type="PROSITE" id="PS01261">
    <property type="entry name" value="UPF0020"/>
    <property type="match status" value="1"/>
</dbReference>
<accession>A0AAU0UJP0</accession>
<keyword evidence="6" id="KW-1185">Reference proteome</keyword>
<evidence type="ECO:0000313" key="5">
    <source>
        <dbReference type="EMBL" id="WRO20597.1"/>
    </source>
</evidence>